<dbReference type="EC" id="2.4.1.-" evidence="5"/>
<dbReference type="PROSITE" id="PS00375">
    <property type="entry name" value="UDPGT"/>
    <property type="match status" value="1"/>
</dbReference>
<comment type="caution">
    <text evidence="6">The sequence shown here is derived from an EMBL/GenBank/DDBJ whole genome shotgun (WGS) entry which is preliminary data.</text>
</comment>
<gene>
    <name evidence="6" type="ORF">HRI_003964300</name>
</gene>
<dbReference type="InterPro" id="IPR035595">
    <property type="entry name" value="UDP_glycos_trans_CS"/>
</dbReference>
<evidence type="ECO:0000256" key="5">
    <source>
        <dbReference type="RuleBase" id="RU362057"/>
    </source>
</evidence>
<evidence type="ECO:0000256" key="4">
    <source>
        <dbReference type="RuleBase" id="RU003718"/>
    </source>
</evidence>
<dbReference type="PANTHER" id="PTHR48047:SF143">
    <property type="entry name" value="UDP-GLYCOSYLTRANSFERASE 73D1"/>
    <property type="match status" value="1"/>
</dbReference>
<dbReference type="Pfam" id="PF00201">
    <property type="entry name" value="UDPGT"/>
    <property type="match status" value="1"/>
</dbReference>
<comment type="similarity">
    <text evidence="1 4">Belongs to the UDP-glycosyltransferase family.</text>
</comment>
<accession>A0A9W7MMM6</accession>
<name>A0A9W7MMM6_HIBTR</name>
<proteinExistence type="inferred from homology"/>
<keyword evidence="2 4" id="KW-0328">Glycosyltransferase</keyword>
<dbReference type="PANTHER" id="PTHR48047">
    <property type="entry name" value="GLYCOSYLTRANSFERASE"/>
    <property type="match status" value="1"/>
</dbReference>
<protein>
    <recommendedName>
        <fullName evidence="5">Glycosyltransferase</fullName>
        <ecNumber evidence="5">2.4.1.-</ecNumber>
    </recommendedName>
</protein>
<evidence type="ECO:0000256" key="3">
    <source>
        <dbReference type="ARBA" id="ARBA00022679"/>
    </source>
</evidence>
<dbReference type="FunFam" id="3.40.50.2000:FF:000071">
    <property type="entry name" value="Glycosyltransferase"/>
    <property type="match status" value="1"/>
</dbReference>
<sequence length="499" mass="56284">MASMAKQLHFVLIPLMAQGHMIPMVDLAKLLAERGVMVSLITTPHNASRFDTVIRRAAESGLKIELVKIPFPCREVGLPVGCENLDTLSSRDLLKKFYNALGMLQEPLERFLEQRKPLPSCIISDKCLSWTSKTAQRFNVPRIVFHGMGCFSLLSSHNVKLHKAHLSVASDWEPFVVPGLPHTVEITRAQLPGAFVSLPDLDDVRNKMQEAEMSAFGVVINSFNELEQGCVEEYQKAIRKKVWTIGPVSLCNRVNLDKFERGNKASINEQKCMKWLDSMKPRSVIYACLGSLCRLVPAQLIELGLGLEASQQPFIWVVKTSDDRANEELEKWFSEHKYEERVQGRGLLIKGWAPQVLILSHPAIRGFLTHCGWNSTIESVCSGVPMITWPQFSEQFFNEKLIVQILKIGVRVGVEVPVRWGEEEKLGVLVKKQQVEKAIDMLMNGGEEGEKRRVRARELAEMARMSVENGGSSHFNMSLLVQDILEQITRTQPHPNLQV</sequence>
<keyword evidence="3 4" id="KW-0808">Transferase</keyword>
<evidence type="ECO:0000256" key="2">
    <source>
        <dbReference type="ARBA" id="ARBA00022676"/>
    </source>
</evidence>
<dbReference type="SUPFAM" id="SSF53756">
    <property type="entry name" value="UDP-Glycosyltransferase/glycogen phosphorylase"/>
    <property type="match status" value="1"/>
</dbReference>
<organism evidence="6 7">
    <name type="scientific">Hibiscus trionum</name>
    <name type="common">Flower of an hour</name>
    <dbReference type="NCBI Taxonomy" id="183268"/>
    <lineage>
        <taxon>Eukaryota</taxon>
        <taxon>Viridiplantae</taxon>
        <taxon>Streptophyta</taxon>
        <taxon>Embryophyta</taxon>
        <taxon>Tracheophyta</taxon>
        <taxon>Spermatophyta</taxon>
        <taxon>Magnoliopsida</taxon>
        <taxon>eudicotyledons</taxon>
        <taxon>Gunneridae</taxon>
        <taxon>Pentapetalae</taxon>
        <taxon>rosids</taxon>
        <taxon>malvids</taxon>
        <taxon>Malvales</taxon>
        <taxon>Malvaceae</taxon>
        <taxon>Malvoideae</taxon>
        <taxon>Hibiscus</taxon>
    </lineage>
</organism>
<dbReference type="AlphaFoldDB" id="A0A9W7MMM6"/>
<dbReference type="EMBL" id="BSYR01000037">
    <property type="protein sequence ID" value="GMJ02951.1"/>
    <property type="molecule type" value="Genomic_DNA"/>
</dbReference>
<dbReference type="OrthoDB" id="5835829at2759"/>
<evidence type="ECO:0000256" key="1">
    <source>
        <dbReference type="ARBA" id="ARBA00009995"/>
    </source>
</evidence>
<dbReference type="CDD" id="cd03784">
    <property type="entry name" value="GT1_Gtf-like"/>
    <property type="match status" value="1"/>
</dbReference>
<dbReference type="InterPro" id="IPR002213">
    <property type="entry name" value="UDP_glucos_trans"/>
</dbReference>
<evidence type="ECO:0000313" key="6">
    <source>
        <dbReference type="EMBL" id="GMJ02951.1"/>
    </source>
</evidence>
<evidence type="ECO:0000313" key="7">
    <source>
        <dbReference type="Proteomes" id="UP001165190"/>
    </source>
</evidence>
<reference evidence="6" key="1">
    <citation type="submission" date="2023-05" db="EMBL/GenBank/DDBJ databases">
        <title>Genome and transcriptome analyses reveal genes involved in the formation of fine ridges on petal epidermal cells in Hibiscus trionum.</title>
        <authorList>
            <person name="Koshimizu S."/>
            <person name="Masuda S."/>
            <person name="Ishii T."/>
            <person name="Shirasu K."/>
            <person name="Hoshino A."/>
            <person name="Arita M."/>
        </authorList>
    </citation>
    <scope>NUCLEOTIDE SEQUENCE</scope>
    <source>
        <strain evidence="6">Hamamatsu line</strain>
    </source>
</reference>
<keyword evidence="7" id="KW-1185">Reference proteome</keyword>
<dbReference type="Proteomes" id="UP001165190">
    <property type="component" value="Unassembled WGS sequence"/>
</dbReference>
<dbReference type="FunFam" id="3.40.50.2000:FF:000047">
    <property type="entry name" value="Glycosyltransferase"/>
    <property type="match status" value="1"/>
</dbReference>
<dbReference type="GO" id="GO:0035251">
    <property type="term" value="F:UDP-glucosyltransferase activity"/>
    <property type="evidence" value="ECO:0007669"/>
    <property type="project" value="TreeGrafter"/>
</dbReference>
<dbReference type="Gene3D" id="3.40.50.2000">
    <property type="entry name" value="Glycogen Phosphorylase B"/>
    <property type="match status" value="2"/>
</dbReference>